<gene>
    <name evidence="1" type="ORF">S01H4_46757</name>
</gene>
<proteinExistence type="predicted"/>
<comment type="caution">
    <text evidence="1">The sequence shown here is derived from an EMBL/GenBank/DDBJ whole genome shotgun (WGS) entry which is preliminary data.</text>
</comment>
<sequence length="40" mass="4570">IGYNLQYLVPGRMSVTIIDVFEVVDIHHNTGKRIVMLQSI</sequence>
<dbReference type="AlphaFoldDB" id="X1CB92"/>
<dbReference type="EMBL" id="BART01026165">
    <property type="protein sequence ID" value="GAG93598.1"/>
    <property type="molecule type" value="Genomic_DNA"/>
</dbReference>
<organism evidence="1">
    <name type="scientific">marine sediment metagenome</name>
    <dbReference type="NCBI Taxonomy" id="412755"/>
    <lineage>
        <taxon>unclassified sequences</taxon>
        <taxon>metagenomes</taxon>
        <taxon>ecological metagenomes</taxon>
    </lineage>
</organism>
<name>X1CB92_9ZZZZ</name>
<reference evidence="1" key="1">
    <citation type="journal article" date="2014" name="Front. Microbiol.">
        <title>High frequency of phylogenetically diverse reductive dehalogenase-homologous genes in deep subseafloor sedimentary metagenomes.</title>
        <authorList>
            <person name="Kawai M."/>
            <person name="Futagami T."/>
            <person name="Toyoda A."/>
            <person name="Takaki Y."/>
            <person name="Nishi S."/>
            <person name="Hori S."/>
            <person name="Arai W."/>
            <person name="Tsubouchi T."/>
            <person name="Morono Y."/>
            <person name="Uchiyama I."/>
            <person name="Ito T."/>
            <person name="Fujiyama A."/>
            <person name="Inagaki F."/>
            <person name="Takami H."/>
        </authorList>
    </citation>
    <scope>NUCLEOTIDE SEQUENCE</scope>
    <source>
        <strain evidence="1">Expedition CK06-06</strain>
    </source>
</reference>
<evidence type="ECO:0000313" key="1">
    <source>
        <dbReference type="EMBL" id="GAG93598.1"/>
    </source>
</evidence>
<protein>
    <submittedName>
        <fullName evidence="1">Uncharacterized protein</fullName>
    </submittedName>
</protein>
<feature type="non-terminal residue" evidence="1">
    <location>
        <position position="1"/>
    </location>
</feature>
<accession>X1CB92</accession>